<dbReference type="EMBL" id="OBEG01000003">
    <property type="protein sequence ID" value="SNY84724.1"/>
    <property type="molecule type" value="Genomic_DNA"/>
</dbReference>
<proteinExistence type="predicted"/>
<dbReference type="GO" id="GO:0006508">
    <property type="term" value="P:proteolysis"/>
    <property type="evidence" value="ECO:0007669"/>
    <property type="project" value="InterPro"/>
</dbReference>
<sequence>MNYRNKLTQLLLAAALATGLGAAFPAAAQAQGIAYPGMTITTGESICSVGATGHMGDAQYAVTAAHCFQEGRTVYDENGRVIGRYEQSYGDDATIGGLGFALIRLAAGVGVSASLGNFGIESTYTDAQVGQEVCHVGWATNWTCGRVTEVGATFFVADFVADRGDSGGIVYFPTPEGRAAFLGIVIGSLESGGVLVESANYLRDTIDAHAQGPDHFRWYVE</sequence>
<evidence type="ECO:0000313" key="3">
    <source>
        <dbReference type="EMBL" id="SNY84724.1"/>
    </source>
</evidence>
<accession>A0A285LIF1</accession>
<gene>
    <name evidence="3" type="ORF">SAMN04244553_3667</name>
</gene>
<keyword evidence="1" id="KW-0732">Signal</keyword>
<name>A0A285LIF1_9NOCA</name>
<dbReference type="Gene3D" id="2.40.10.10">
    <property type="entry name" value="Trypsin-like serine proteases"/>
    <property type="match status" value="2"/>
</dbReference>
<dbReference type="Proteomes" id="UP000219565">
    <property type="component" value="Unassembled WGS sequence"/>
</dbReference>
<dbReference type="SUPFAM" id="SSF50494">
    <property type="entry name" value="Trypsin-like serine proteases"/>
    <property type="match status" value="1"/>
</dbReference>
<feature type="domain" description="Peptidase S1" evidence="2">
    <location>
        <begin position="43"/>
        <end position="147"/>
    </location>
</feature>
<dbReference type="GO" id="GO:0004252">
    <property type="term" value="F:serine-type endopeptidase activity"/>
    <property type="evidence" value="ECO:0007669"/>
    <property type="project" value="InterPro"/>
</dbReference>
<keyword evidence="4" id="KW-1185">Reference proteome</keyword>
<evidence type="ECO:0000313" key="4">
    <source>
        <dbReference type="Proteomes" id="UP000219565"/>
    </source>
</evidence>
<dbReference type="OrthoDB" id="4519518at2"/>
<dbReference type="AlphaFoldDB" id="A0A285LIF1"/>
<dbReference type="InterPro" id="IPR001254">
    <property type="entry name" value="Trypsin_dom"/>
</dbReference>
<reference evidence="3 4" key="1">
    <citation type="submission" date="2017-09" db="EMBL/GenBank/DDBJ databases">
        <authorList>
            <person name="Ehlers B."/>
            <person name="Leendertz F.H."/>
        </authorList>
    </citation>
    <scope>NUCLEOTIDE SEQUENCE [LARGE SCALE GENOMIC DNA]</scope>
    <source>
        <strain evidence="3 4">DSM 45537</strain>
    </source>
</reference>
<evidence type="ECO:0000259" key="2">
    <source>
        <dbReference type="Pfam" id="PF00089"/>
    </source>
</evidence>
<dbReference type="InterPro" id="IPR043504">
    <property type="entry name" value="Peptidase_S1_PA_chymotrypsin"/>
</dbReference>
<dbReference type="InterPro" id="IPR009003">
    <property type="entry name" value="Peptidase_S1_PA"/>
</dbReference>
<dbReference type="RefSeq" id="WP_097245888.1">
    <property type="nucleotide sequence ID" value="NZ_JAMTCW010000010.1"/>
</dbReference>
<evidence type="ECO:0000256" key="1">
    <source>
        <dbReference type="SAM" id="SignalP"/>
    </source>
</evidence>
<protein>
    <submittedName>
        <fullName evidence="3">Trypsin</fullName>
    </submittedName>
</protein>
<dbReference type="Pfam" id="PF00089">
    <property type="entry name" value="Trypsin"/>
    <property type="match status" value="1"/>
</dbReference>
<feature type="signal peptide" evidence="1">
    <location>
        <begin position="1"/>
        <end position="30"/>
    </location>
</feature>
<feature type="chain" id="PRO_5012289752" evidence="1">
    <location>
        <begin position="31"/>
        <end position="221"/>
    </location>
</feature>
<organism evidence="3 4">
    <name type="scientific">Nocardia amikacinitolerans</name>
    <dbReference type="NCBI Taxonomy" id="756689"/>
    <lineage>
        <taxon>Bacteria</taxon>
        <taxon>Bacillati</taxon>
        <taxon>Actinomycetota</taxon>
        <taxon>Actinomycetes</taxon>
        <taxon>Mycobacteriales</taxon>
        <taxon>Nocardiaceae</taxon>
        <taxon>Nocardia</taxon>
    </lineage>
</organism>